<dbReference type="PANTHER" id="PTHR37953">
    <property type="entry name" value="UPF0127 PROTEIN MJ1496"/>
    <property type="match status" value="1"/>
</dbReference>
<comment type="caution">
    <text evidence="1">The sequence shown here is derived from an EMBL/GenBank/DDBJ whole genome shotgun (WGS) entry which is preliminary data.</text>
</comment>
<accession>A0A9Q3UIK1</accession>
<keyword evidence="2" id="KW-1185">Reference proteome</keyword>
<dbReference type="InterPro" id="IPR038695">
    <property type="entry name" value="Saro_0823-like_sf"/>
</dbReference>
<sequence>MGDPQRPVRVEVASTPEQRARGLMERDRLAADAGMLFRFDPPAPAEQGFYMYRTRIPLDIAFLDADGRILDIQTMTPCDSRVAVLCRVYRPGQGYHQALEVNAGYFQRHGIRPGDRVHPARGDTCR</sequence>
<dbReference type="Pfam" id="PF02643">
    <property type="entry name" value="DUF192"/>
    <property type="match status" value="1"/>
</dbReference>
<reference evidence="1" key="1">
    <citation type="submission" date="2021-10" db="EMBL/GenBank/DDBJ databases">
        <title>The diversity and Nitrogen Metabolism of Culturable Nitrate-Utilizing Bacteria Within the Oxygen Minimum Zone of the Changjiang (Yangtze River)Estuary.</title>
        <authorList>
            <person name="Zhang D."/>
            <person name="Zheng J."/>
            <person name="Liu S."/>
            <person name="He W."/>
        </authorList>
    </citation>
    <scope>NUCLEOTIDE SEQUENCE</scope>
    <source>
        <strain evidence="1">FXH-223</strain>
    </source>
</reference>
<dbReference type="AlphaFoldDB" id="A0A9Q3UIK1"/>
<evidence type="ECO:0000313" key="1">
    <source>
        <dbReference type="EMBL" id="MCC4307647.1"/>
    </source>
</evidence>
<dbReference type="RefSeq" id="WP_228232988.1">
    <property type="nucleotide sequence ID" value="NZ_JAJGNA010000003.1"/>
</dbReference>
<evidence type="ECO:0000313" key="2">
    <source>
        <dbReference type="Proteomes" id="UP001108027"/>
    </source>
</evidence>
<dbReference type="PANTHER" id="PTHR37953:SF1">
    <property type="entry name" value="UPF0127 PROTEIN MJ1496"/>
    <property type="match status" value="1"/>
</dbReference>
<protein>
    <submittedName>
        <fullName evidence="1">DUF192 domain-containing protein</fullName>
    </submittedName>
</protein>
<dbReference type="EMBL" id="JAJGNA010000003">
    <property type="protein sequence ID" value="MCC4307647.1"/>
    <property type="molecule type" value="Genomic_DNA"/>
</dbReference>
<organism evidence="1 2">
    <name type="scientific">Alloalcanivorax marinus</name>
    <dbReference type="NCBI Taxonomy" id="1177169"/>
    <lineage>
        <taxon>Bacteria</taxon>
        <taxon>Pseudomonadati</taxon>
        <taxon>Pseudomonadota</taxon>
        <taxon>Gammaproteobacteria</taxon>
        <taxon>Oceanospirillales</taxon>
        <taxon>Alcanivoracaceae</taxon>
        <taxon>Alloalcanivorax</taxon>
    </lineage>
</organism>
<dbReference type="Gene3D" id="2.60.120.1140">
    <property type="entry name" value="Protein of unknown function DUF192"/>
    <property type="match status" value="1"/>
</dbReference>
<dbReference type="Proteomes" id="UP001108027">
    <property type="component" value="Unassembled WGS sequence"/>
</dbReference>
<dbReference type="InterPro" id="IPR003795">
    <property type="entry name" value="DUF192"/>
</dbReference>
<gene>
    <name evidence="1" type="ORF">LL252_03595</name>
</gene>
<name>A0A9Q3UIK1_9GAMM</name>
<proteinExistence type="predicted"/>